<feature type="region of interest" description="Disordered" evidence="1">
    <location>
        <begin position="1216"/>
        <end position="1236"/>
    </location>
</feature>
<evidence type="ECO:0000256" key="1">
    <source>
        <dbReference type="SAM" id="MobiDB-lite"/>
    </source>
</evidence>
<keyword evidence="3" id="KW-1185">Reference proteome</keyword>
<dbReference type="InterPro" id="IPR023832">
    <property type="entry name" value="His_triad_protein"/>
</dbReference>
<feature type="region of interest" description="Disordered" evidence="1">
    <location>
        <begin position="1516"/>
        <end position="1559"/>
    </location>
</feature>
<feature type="compositionally biased region" description="Low complexity" evidence="1">
    <location>
        <begin position="1549"/>
        <end position="1558"/>
    </location>
</feature>
<protein>
    <submittedName>
        <fullName evidence="2">Histidine triad protein</fullName>
    </submittedName>
</protein>
<dbReference type="SUPFAM" id="SSF142887">
    <property type="entry name" value="PhtA domain-like"/>
    <property type="match status" value="4"/>
</dbReference>
<feature type="region of interest" description="Disordered" evidence="1">
    <location>
        <begin position="848"/>
        <end position="867"/>
    </location>
</feature>
<accession>A0A1H9GXH3</accession>
<dbReference type="Gene3D" id="3.10.50.90">
    <property type="match status" value="6"/>
</dbReference>
<dbReference type="InterPro" id="IPR037228">
    <property type="entry name" value="PhtA_dom_sf"/>
</dbReference>
<dbReference type="Proteomes" id="UP000198556">
    <property type="component" value="Unassembled WGS sequence"/>
</dbReference>
<dbReference type="NCBIfam" id="TIGR01363">
    <property type="entry name" value="strep_his_triad"/>
    <property type="match status" value="3"/>
</dbReference>
<dbReference type="OrthoDB" id="2168885at2"/>
<evidence type="ECO:0000313" key="3">
    <source>
        <dbReference type="Proteomes" id="UP000198556"/>
    </source>
</evidence>
<dbReference type="InterPro" id="IPR006270">
    <property type="entry name" value="Strep_his_triad_rpt"/>
</dbReference>
<feature type="compositionally biased region" description="Acidic residues" evidence="1">
    <location>
        <begin position="1520"/>
        <end position="1531"/>
    </location>
</feature>
<sequence>MKKISNSWPKYLLAAGLGATIATGGQYILSSMVPEDDVNNRVQYISEGVNVENQSHQKTPEEISLEEGIDAEQIVVKITDDGYVTSHGDHFHYYNGKVPYDAIISEELLLQDSNYQLKDEDIQYELADGYMLKINGKYFVYVKDRKVAKNIRTKEDIKEQRDRIINGSTHKHPVAANTTGEGEVRYTTDDGYVFTVESIVQDVGDAFICSHGDHFHYIPKSDLSAKELREANQYLYGTTNSGGHGITQVAHYIPPKRNTGGVTHIVAKPVQPQQPVEVTKDFQQLLQDYYKLPKDQRHVEGDGLVFDPMQVTIKNSFGYVIPHGDHFHIIPPSQLSALEIQLADMALAQKQNNVVVVTPTPDKPNTGGEVVTPDKPNTGGEVVTPDKPNTGGEVVTPDKPNTGGEVVTPTPDKPNTGGEVVTPDKPNTGGEVVTPDKPNTGGEGETPEYPDGIKPELLMEIKDLPYNLSHADMEVEGGFRVPHWDHYHYVQFSWLDEKDRDKIIATVRYLLLHPELKPEVEDGWGGADVNPGQDITEPDEPTTTEEDLEQMIERVTKALTISEDDFWEYTTPIAQKYHTSIDQLKIDNQGKVTVTTDKGKVFVNIYTAEEISETAEVVKPTPENPDKPNTGGEGEIPTELDRLHAVVPLHTEKIDMNGKPSKKGTDGKPYDTSDGYIFTPESVFQIDHDAVLAWHITPEHGKHIHWIPLGDLEDSELEALALYYQNLPKDKKDTIKLAYDHRVDKTDKPNTGAEGETPDKPNTGSVVVTPEYPDGIKPELLMDIKDLPYNLSHADMEVESGFRVPHWDHYHYVQFSWLDENDRDKIIATVRYLLLHPELKPEVEDGWGGAEVAPGHDTTEPDEPTTTEEDFDQMVERVTKALTISEDDFYDYTSPIAQKYHTSIDLLKIDNTGKVTVTTDKGKVFVNIYTGQEISETAEVVKPAPAEKSYEELLKAYYELPKEKRGQLPNGMIFDPAKVTEKMEFLGYAIPVGKILYAFEESRLSPLEIQLAELALQRRADNLPVDVIKDPLDEEIPAPAEKTYEELLKAYYELPENKRHHEINGLVFDPEKILCKEGNEYLFNYRGELQGIYLSDLSEDERKLGELFLEKQGAQCLLPDEVDPSDVGKQEYIDLLNQLYALPKEKRHVEGDGLVFDPTTIIKKNGPGYVIPHEDHTHFIWESDLSELEVQLAELVLQRKEYGLAIDLVKDPLAENHEGHHHHDDHEDHQEPAKPAEKSYEELLKEYYALPLKDRYQDGNNFVFDPAKVIKKIVTENGLVAYAHPGLFYTQNFPASWLSPLELKLADMALERKAQGLSTTITVEKPAKPFDKPYEELLKEYYALPLEERYQDEDDFVFDPAKLTEKIIKSSGIVGYSQPESDYTHDVLAELLSPMELQLAEMAIERLSDGLPIGLPAEDTTTEPQEDIITTEPAEKSYEELLKEYYALPLDERYQEVNDFVYDPAKVVEKIEKRGRVGYAQPGTYYVHKIPAVLLSDLEVKLTEMALERKAQGLSVELPAEVEEPVEEPAEDTTTTEPVTDDTTDSQDDATTSQDITAPTDLSDQDAVIEYIQQKFNIDSGEFYFKYVFNITKKYPVSMEEMTFDTNGNVTLDTKTETIVVNFLTGEEISRTPKQGTTRSIEVMNIASEVEVTTEPQSIPSTTPTSDEVPVQEAPSEDVTVDEDATNATVQDATSGDKDVPQTQDEPTIQESTEEVA</sequence>
<dbReference type="RefSeq" id="WP_089745503.1">
    <property type="nucleotide sequence ID" value="NZ_FOGF01000001.1"/>
</dbReference>
<feature type="region of interest" description="Disordered" evidence="1">
    <location>
        <begin position="615"/>
        <end position="636"/>
    </location>
</feature>
<dbReference type="STRING" id="137733.SAMN05421767_10180"/>
<feature type="region of interest" description="Disordered" evidence="1">
    <location>
        <begin position="359"/>
        <end position="451"/>
    </location>
</feature>
<gene>
    <name evidence="2" type="ORF">SAMN05421767_10180</name>
</gene>
<reference evidence="2 3" key="1">
    <citation type="submission" date="2016-10" db="EMBL/GenBank/DDBJ databases">
        <authorList>
            <person name="de Groot N.N."/>
        </authorList>
    </citation>
    <scope>NUCLEOTIDE SEQUENCE [LARGE SCALE GENOMIC DNA]</scope>
    <source>
        <strain evidence="2 3">DSM 15827</strain>
    </source>
</reference>
<feature type="compositionally biased region" description="Polar residues" evidence="1">
    <location>
        <begin position="1654"/>
        <end position="1666"/>
    </location>
</feature>
<feature type="region of interest" description="Disordered" evidence="1">
    <location>
        <begin position="743"/>
        <end position="768"/>
    </location>
</feature>
<dbReference type="Pfam" id="PF04270">
    <property type="entry name" value="Strep_his_triad"/>
    <property type="match status" value="9"/>
</dbReference>
<organism evidence="2 3">
    <name type="scientific">Granulicatella balaenopterae</name>
    <dbReference type="NCBI Taxonomy" id="137733"/>
    <lineage>
        <taxon>Bacteria</taxon>
        <taxon>Bacillati</taxon>
        <taxon>Bacillota</taxon>
        <taxon>Bacilli</taxon>
        <taxon>Lactobacillales</taxon>
        <taxon>Carnobacteriaceae</taxon>
        <taxon>Granulicatella</taxon>
    </lineage>
</organism>
<evidence type="ECO:0000313" key="2">
    <source>
        <dbReference type="EMBL" id="SEQ54812.1"/>
    </source>
</evidence>
<feature type="region of interest" description="Disordered" evidence="1">
    <location>
        <begin position="1650"/>
        <end position="1717"/>
    </location>
</feature>
<name>A0A1H9GXH3_9LACT</name>
<feature type="compositionally biased region" description="Acidic residues" evidence="1">
    <location>
        <begin position="1539"/>
        <end position="1548"/>
    </location>
</feature>
<feature type="compositionally biased region" description="Polar residues" evidence="1">
    <location>
        <begin position="1701"/>
        <end position="1711"/>
    </location>
</feature>
<dbReference type="EMBL" id="FOGF01000001">
    <property type="protein sequence ID" value="SEQ54812.1"/>
    <property type="molecule type" value="Genomic_DNA"/>
</dbReference>
<feature type="compositionally biased region" description="Acidic residues" evidence="1">
    <location>
        <begin position="1675"/>
        <end position="1685"/>
    </location>
</feature>
<proteinExistence type="predicted"/>